<keyword evidence="7" id="KW-0966">Cell projection</keyword>
<dbReference type="Pfam" id="PF12317">
    <property type="entry name" value="IFT46_B_C"/>
    <property type="match status" value="1"/>
</dbReference>
<dbReference type="InterPro" id="IPR022088">
    <property type="entry name" value="Intraflagellar_transp_cmplxB"/>
</dbReference>
<comment type="subcellular location">
    <subcellularLocation>
        <location evidence="1">Cytoplasm</location>
        <location evidence="1">Cytoskeleton</location>
        <location evidence="1">Cilium basal body</location>
    </subcellularLocation>
</comment>
<proteinExistence type="inferred from homology"/>
<name>A0A9P0B1W9_BRAAE</name>
<dbReference type="GO" id="GO:0042073">
    <property type="term" value="P:intraciliary transport"/>
    <property type="evidence" value="ECO:0007669"/>
    <property type="project" value="InterPro"/>
</dbReference>
<dbReference type="GO" id="GO:0005815">
    <property type="term" value="C:microtubule organizing center"/>
    <property type="evidence" value="ECO:0007669"/>
    <property type="project" value="TreeGrafter"/>
</dbReference>
<feature type="compositionally biased region" description="Basic and acidic residues" evidence="8">
    <location>
        <begin position="81"/>
        <end position="93"/>
    </location>
</feature>
<sequence length="359" mass="40969">MQRSFSIINDDEDEQELKIEEFIRQSSDKKYSDIVSDSEENSTSPKKINQRHDEISAPSVPQPLPRHGINKDIPQSSTSKENVKSPHKVEKLAHLSSDSDADDDDKKIVPGQYDPKEFENLNVDVEIQEIFQYITKYIPQILNLDHKFKPFIPEFLPAVGDIDAFLKVIPPHQNLNGDIFEDHLKLGLEVLDEPAASQSDPALLQLQLRASSIKASDKNLNVVVKKIDKVEKNTKTIDKWIKDISDLHKSKSSPVVRYSEPMPDLDDLMQEWPEEMETHLLEHGFPKPESDAKLSDYITLVCNTFNIPVKKNKVQSLHFLFSLYAAVKTSQLFQAAKTEIKNKIGEKKEEANQLVLDYN</sequence>
<reference evidence="9" key="1">
    <citation type="submission" date="2021-12" db="EMBL/GenBank/DDBJ databases">
        <authorList>
            <person name="King R."/>
        </authorList>
    </citation>
    <scope>NUCLEOTIDE SEQUENCE</scope>
</reference>
<evidence type="ECO:0000256" key="3">
    <source>
        <dbReference type="ARBA" id="ARBA00017206"/>
    </source>
</evidence>
<feature type="compositionally biased region" description="Basic and acidic residues" evidence="8">
    <location>
        <begin position="104"/>
        <end position="113"/>
    </location>
</feature>
<keyword evidence="6" id="KW-0206">Cytoskeleton</keyword>
<evidence type="ECO:0000256" key="2">
    <source>
        <dbReference type="ARBA" id="ARBA00007700"/>
    </source>
</evidence>
<dbReference type="PANTHER" id="PTHR13376">
    <property type="entry name" value="INTRAFLAGELLAR TRANSPORT PROTEIN 46 HOMOLOG"/>
    <property type="match status" value="1"/>
</dbReference>
<evidence type="ECO:0000313" key="10">
    <source>
        <dbReference type="Proteomes" id="UP001154078"/>
    </source>
</evidence>
<dbReference type="EMBL" id="OV121134">
    <property type="protein sequence ID" value="CAH0552958.1"/>
    <property type="molecule type" value="Genomic_DNA"/>
</dbReference>
<comment type="similarity">
    <text evidence="2">Belongs to the IFT46 family.</text>
</comment>
<evidence type="ECO:0000256" key="7">
    <source>
        <dbReference type="ARBA" id="ARBA00023273"/>
    </source>
</evidence>
<dbReference type="Proteomes" id="UP001154078">
    <property type="component" value="Chromosome 3"/>
</dbReference>
<dbReference type="GO" id="GO:0031514">
    <property type="term" value="C:motile cilium"/>
    <property type="evidence" value="ECO:0007669"/>
    <property type="project" value="TreeGrafter"/>
</dbReference>
<accession>A0A9P0B1W9</accession>
<evidence type="ECO:0000256" key="6">
    <source>
        <dbReference type="ARBA" id="ARBA00023212"/>
    </source>
</evidence>
<dbReference type="GO" id="GO:0060271">
    <property type="term" value="P:cilium assembly"/>
    <property type="evidence" value="ECO:0007669"/>
    <property type="project" value="TreeGrafter"/>
</dbReference>
<evidence type="ECO:0000256" key="5">
    <source>
        <dbReference type="ARBA" id="ARBA00023069"/>
    </source>
</evidence>
<keyword evidence="5" id="KW-0969">Cilium</keyword>
<evidence type="ECO:0000256" key="1">
    <source>
        <dbReference type="ARBA" id="ARBA00004120"/>
    </source>
</evidence>
<protein>
    <recommendedName>
        <fullName evidence="3">Intraflagellar transport protein 46 homolog</fullName>
    </recommendedName>
</protein>
<keyword evidence="4" id="KW-0963">Cytoplasm</keyword>
<evidence type="ECO:0000256" key="4">
    <source>
        <dbReference type="ARBA" id="ARBA00022490"/>
    </source>
</evidence>
<dbReference type="OrthoDB" id="2119217at2759"/>
<dbReference type="PANTHER" id="PTHR13376:SF0">
    <property type="entry name" value="INTRAFLAGELLAR TRANSPORT PROTEIN 46 HOMOLOG"/>
    <property type="match status" value="1"/>
</dbReference>
<evidence type="ECO:0000256" key="8">
    <source>
        <dbReference type="SAM" id="MobiDB-lite"/>
    </source>
</evidence>
<gene>
    <name evidence="9" type="ORF">MELIAE_LOCUS5078</name>
</gene>
<feature type="region of interest" description="Disordered" evidence="8">
    <location>
        <begin position="25"/>
        <end position="113"/>
    </location>
</feature>
<keyword evidence="10" id="KW-1185">Reference proteome</keyword>
<evidence type="ECO:0000313" key="9">
    <source>
        <dbReference type="EMBL" id="CAH0552958.1"/>
    </source>
</evidence>
<dbReference type="GO" id="GO:0030992">
    <property type="term" value="C:intraciliary transport particle B"/>
    <property type="evidence" value="ECO:0007669"/>
    <property type="project" value="TreeGrafter"/>
</dbReference>
<dbReference type="AlphaFoldDB" id="A0A9P0B1W9"/>
<organism evidence="9 10">
    <name type="scientific">Brassicogethes aeneus</name>
    <name type="common">Rape pollen beetle</name>
    <name type="synonym">Meligethes aeneus</name>
    <dbReference type="NCBI Taxonomy" id="1431903"/>
    <lineage>
        <taxon>Eukaryota</taxon>
        <taxon>Metazoa</taxon>
        <taxon>Ecdysozoa</taxon>
        <taxon>Arthropoda</taxon>
        <taxon>Hexapoda</taxon>
        <taxon>Insecta</taxon>
        <taxon>Pterygota</taxon>
        <taxon>Neoptera</taxon>
        <taxon>Endopterygota</taxon>
        <taxon>Coleoptera</taxon>
        <taxon>Polyphaga</taxon>
        <taxon>Cucujiformia</taxon>
        <taxon>Nitidulidae</taxon>
        <taxon>Meligethinae</taxon>
        <taxon>Brassicogethes</taxon>
    </lineage>
</organism>